<dbReference type="PANTHER" id="PTHR35186">
    <property type="entry name" value="ANK_REP_REGION DOMAIN-CONTAINING PROTEIN"/>
    <property type="match status" value="1"/>
</dbReference>
<organism evidence="2 3">
    <name type="scientific">Zopfia rhizophila CBS 207.26</name>
    <dbReference type="NCBI Taxonomy" id="1314779"/>
    <lineage>
        <taxon>Eukaryota</taxon>
        <taxon>Fungi</taxon>
        <taxon>Dikarya</taxon>
        <taxon>Ascomycota</taxon>
        <taxon>Pezizomycotina</taxon>
        <taxon>Dothideomycetes</taxon>
        <taxon>Dothideomycetes incertae sedis</taxon>
        <taxon>Zopfiaceae</taxon>
        <taxon>Zopfia</taxon>
    </lineage>
</organism>
<feature type="region of interest" description="Disordered" evidence="1">
    <location>
        <begin position="129"/>
        <end position="159"/>
    </location>
</feature>
<dbReference type="AlphaFoldDB" id="A0A6A6ENT6"/>
<name>A0A6A6ENT6_9PEZI</name>
<evidence type="ECO:0000313" key="2">
    <source>
        <dbReference type="EMBL" id="KAF2193837.1"/>
    </source>
</evidence>
<keyword evidence="3" id="KW-1185">Reference proteome</keyword>
<dbReference type="Proteomes" id="UP000800200">
    <property type="component" value="Unassembled WGS sequence"/>
</dbReference>
<sequence length="271" mass="31243">MSGLEVTGVLLGTFPLIISGLEHWRDVAKVGSFFWRMRKEYTKCRSDVQFHEILYKRNLKELLLPIVNDTDEVARLVGDPGGKDWSSKALQERLEGRLQDSYGLYMEIIREMNETAEELRKELSLDKATVQSKLAPPEPKKQQRSSSPQLPNKPSKLASAKSKWDYETFRLQFSFNESVRNELFDQLKECNRRLEKLLSTSDKVSALENAASANTKQTSALETAFKEAWKKSDFLFKALQKAWQCSCQQYHFANLRLEHRTLPGVCFEVIL</sequence>
<accession>A0A6A6ENT6</accession>
<evidence type="ECO:0000313" key="3">
    <source>
        <dbReference type="Proteomes" id="UP000800200"/>
    </source>
</evidence>
<protein>
    <submittedName>
        <fullName evidence="2">Uncharacterized protein</fullName>
    </submittedName>
</protein>
<feature type="non-terminal residue" evidence="2">
    <location>
        <position position="271"/>
    </location>
</feature>
<dbReference type="PANTHER" id="PTHR35186:SF4">
    <property type="entry name" value="PRION-INHIBITION AND PROPAGATION HELO DOMAIN-CONTAINING PROTEIN"/>
    <property type="match status" value="1"/>
</dbReference>
<dbReference type="OrthoDB" id="3565018at2759"/>
<reference evidence="2" key="1">
    <citation type="journal article" date="2020" name="Stud. Mycol.">
        <title>101 Dothideomycetes genomes: a test case for predicting lifestyles and emergence of pathogens.</title>
        <authorList>
            <person name="Haridas S."/>
            <person name="Albert R."/>
            <person name="Binder M."/>
            <person name="Bloem J."/>
            <person name="Labutti K."/>
            <person name="Salamov A."/>
            <person name="Andreopoulos B."/>
            <person name="Baker S."/>
            <person name="Barry K."/>
            <person name="Bills G."/>
            <person name="Bluhm B."/>
            <person name="Cannon C."/>
            <person name="Castanera R."/>
            <person name="Culley D."/>
            <person name="Daum C."/>
            <person name="Ezra D."/>
            <person name="Gonzalez J."/>
            <person name="Henrissat B."/>
            <person name="Kuo A."/>
            <person name="Liang C."/>
            <person name="Lipzen A."/>
            <person name="Lutzoni F."/>
            <person name="Magnuson J."/>
            <person name="Mondo S."/>
            <person name="Nolan M."/>
            <person name="Ohm R."/>
            <person name="Pangilinan J."/>
            <person name="Park H.-J."/>
            <person name="Ramirez L."/>
            <person name="Alfaro M."/>
            <person name="Sun H."/>
            <person name="Tritt A."/>
            <person name="Yoshinaga Y."/>
            <person name="Zwiers L.-H."/>
            <person name="Turgeon B."/>
            <person name="Goodwin S."/>
            <person name="Spatafora J."/>
            <person name="Crous P."/>
            <person name="Grigoriev I."/>
        </authorList>
    </citation>
    <scope>NUCLEOTIDE SEQUENCE</scope>
    <source>
        <strain evidence="2">CBS 207.26</strain>
    </source>
</reference>
<proteinExistence type="predicted"/>
<dbReference type="EMBL" id="ML994613">
    <property type="protein sequence ID" value="KAF2193837.1"/>
    <property type="molecule type" value="Genomic_DNA"/>
</dbReference>
<evidence type="ECO:0000256" key="1">
    <source>
        <dbReference type="SAM" id="MobiDB-lite"/>
    </source>
</evidence>
<gene>
    <name evidence="2" type="ORF">K469DRAFT_496405</name>
</gene>